<keyword evidence="10" id="KW-0934">Plastid</keyword>
<comment type="subcellular location">
    <subcellularLocation>
        <location evidence="8">Plastid</location>
        <location evidence="8">Chloroplast</location>
    </subcellularLocation>
</comment>
<dbReference type="FunFam" id="3.40.1160.10:FF:000004">
    <property type="entry name" value="Acetylglutamate kinase"/>
    <property type="match status" value="1"/>
</dbReference>
<dbReference type="PRINTS" id="PR00474">
    <property type="entry name" value="GLU5KINASE"/>
</dbReference>
<dbReference type="EC" id="2.7.2.8" evidence="8"/>
<feature type="binding site" evidence="8">
    <location>
        <begin position="66"/>
        <end position="67"/>
    </location>
    <ligand>
        <name>substrate</name>
    </ligand>
</feature>
<keyword evidence="10" id="KW-0150">Chloroplast</keyword>
<evidence type="ECO:0000256" key="3">
    <source>
        <dbReference type="ARBA" id="ARBA00022605"/>
    </source>
</evidence>
<dbReference type="RefSeq" id="YP_009394206.1">
    <property type="nucleotide sequence ID" value="NC_035271.1"/>
</dbReference>
<dbReference type="PANTHER" id="PTHR23342:SF0">
    <property type="entry name" value="N-ACETYLGLUTAMATE SYNTHASE, MITOCHONDRIAL"/>
    <property type="match status" value="1"/>
</dbReference>
<reference evidence="10" key="1">
    <citation type="journal article" date="2017" name="J. Phycol.">
        <title>Analysis of chloroplast genomes and a supermatrix inform reclassification of the Rhodomelaceae (Rhodophyta).</title>
        <authorList>
            <person name="Diaz-Tapia P."/>
            <person name="Maggs C.A."/>
            <person name="West J.A."/>
            <person name="Verbruggen H."/>
        </authorList>
    </citation>
    <scope>NUCLEOTIDE SEQUENCE</scope>
    <source>
        <strain evidence="10">PD508</strain>
    </source>
</reference>
<keyword evidence="2 8" id="KW-0055">Arginine biosynthesis</keyword>
<proteinExistence type="inferred from homology"/>
<dbReference type="HAMAP" id="MF_00082">
    <property type="entry name" value="ArgB"/>
    <property type="match status" value="1"/>
</dbReference>
<evidence type="ECO:0000256" key="4">
    <source>
        <dbReference type="ARBA" id="ARBA00022679"/>
    </source>
</evidence>
<accession>A0A1Z1M9I4</accession>
<evidence type="ECO:0000256" key="8">
    <source>
        <dbReference type="HAMAP-Rule" id="MF_00082"/>
    </source>
</evidence>
<feature type="site" description="Transition state stabilizer" evidence="8">
    <location>
        <position position="244"/>
    </location>
</feature>
<dbReference type="InterPro" id="IPR037528">
    <property type="entry name" value="ArgB"/>
</dbReference>
<comment type="similarity">
    <text evidence="8">Belongs to the acetylglutamate kinase family. ArgB subfamily.</text>
</comment>
<keyword evidence="6 8" id="KW-0418">Kinase</keyword>
<dbReference type="GO" id="GO:0005524">
    <property type="term" value="F:ATP binding"/>
    <property type="evidence" value="ECO:0007669"/>
    <property type="project" value="UniProtKB-UniRule"/>
</dbReference>
<organism evidence="10">
    <name type="scientific">Rhodomela confervoides</name>
    <name type="common">Red alga</name>
    <dbReference type="NCBI Taxonomy" id="35163"/>
    <lineage>
        <taxon>Eukaryota</taxon>
        <taxon>Rhodophyta</taxon>
        <taxon>Florideophyceae</taxon>
        <taxon>Rhodymeniophycidae</taxon>
        <taxon>Ceramiales</taxon>
        <taxon>Rhodomelaceae</taxon>
        <taxon>Rhodomela</taxon>
    </lineage>
</organism>
<sequence length="286" mass="31080">MSNHTVSDRFYFSTDTLSLVNKYSGATFVIKYGGSAMQNNSLQIDVIKDISLLHVLGIKIVLVHGGGLFINNWLNKLNIQPKFENGIRVTDHDTMEIVEMVLSGNINKHLVSLFNQNNILSIGLSGKDANLINASPMFDNSKNLTGKVESVNTLILDILLSNNCLPVVASVASDSDYNTYNVNADTAASSIASALKADKLILLTDTPGVLRNVDDSSSLISNLNLQSIKELYSEQIISDGMIPKIESCVNALNSNVKAAHIIDGRLKHSLLYEVLTSERVGSMIVL</sequence>
<dbReference type="GeneID" id="33356023"/>
<dbReference type="NCBIfam" id="TIGR00761">
    <property type="entry name" value="argB"/>
    <property type="match status" value="1"/>
</dbReference>
<evidence type="ECO:0000256" key="7">
    <source>
        <dbReference type="ARBA" id="ARBA00022840"/>
    </source>
</evidence>
<feature type="binding site" evidence="8">
    <location>
        <position position="88"/>
    </location>
    <ligand>
        <name>substrate</name>
    </ligand>
</feature>
<dbReference type="InterPro" id="IPR001048">
    <property type="entry name" value="Asp/Glu/Uridylate_kinase"/>
</dbReference>
<dbReference type="GO" id="GO:0042450">
    <property type="term" value="P:L-arginine biosynthetic process via ornithine"/>
    <property type="evidence" value="ECO:0007669"/>
    <property type="project" value="UniProtKB-UniRule"/>
</dbReference>
<keyword evidence="5 8" id="KW-0547">Nucleotide-binding</keyword>
<comment type="function">
    <text evidence="8">Catalyzes the ATP-dependent phosphorylation of N-acetyl-L-glutamate.</text>
</comment>
<dbReference type="PANTHER" id="PTHR23342">
    <property type="entry name" value="N-ACETYLGLUTAMATE SYNTHASE"/>
    <property type="match status" value="1"/>
</dbReference>
<feature type="binding site" evidence="8">
    <location>
        <position position="181"/>
    </location>
    <ligand>
        <name>substrate</name>
    </ligand>
</feature>
<evidence type="ECO:0000313" key="10">
    <source>
        <dbReference type="EMBL" id="ARW62768.1"/>
    </source>
</evidence>
<keyword evidence="3 8" id="KW-0028">Amino-acid biosynthesis</keyword>
<evidence type="ECO:0000256" key="2">
    <source>
        <dbReference type="ARBA" id="ARBA00022571"/>
    </source>
</evidence>
<protein>
    <recommendedName>
        <fullName evidence="8">Acetylglutamate kinase</fullName>
        <ecNumber evidence="8">2.7.2.8</ecNumber>
    </recommendedName>
    <alternativeName>
        <fullName evidence="8">N-acetyl-L-glutamate 5-phosphotransferase</fullName>
    </alternativeName>
    <alternativeName>
        <fullName evidence="8">NAG kinase</fullName>
        <shortName evidence="8">NAGK</shortName>
    </alternativeName>
</protein>
<dbReference type="InterPro" id="IPR036393">
    <property type="entry name" value="AceGlu_kinase-like_sf"/>
</dbReference>
<dbReference type="AlphaFoldDB" id="A0A1Z1M9I4"/>
<dbReference type="SUPFAM" id="SSF53633">
    <property type="entry name" value="Carbamate kinase-like"/>
    <property type="match status" value="1"/>
</dbReference>
<evidence type="ECO:0000256" key="5">
    <source>
        <dbReference type="ARBA" id="ARBA00022741"/>
    </source>
</evidence>
<evidence type="ECO:0000256" key="1">
    <source>
        <dbReference type="ARBA" id="ARBA00004828"/>
    </source>
</evidence>
<dbReference type="InterPro" id="IPR041727">
    <property type="entry name" value="NAGK-C"/>
</dbReference>
<comment type="pathway">
    <text evidence="1 8">Amino-acid biosynthesis; L-arginine biosynthesis; N(2)-acetyl-L-ornithine from L-glutamate: step 2/4.</text>
</comment>
<dbReference type="GO" id="GO:0003991">
    <property type="term" value="F:acetylglutamate kinase activity"/>
    <property type="evidence" value="ECO:0007669"/>
    <property type="project" value="UniProtKB-UniRule"/>
</dbReference>
<dbReference type="PIRSF" id="PIRSF000728">
    <property type="entry name" value="NAGK"/>
    <property type="match status" value="1"/>
</dbReference>
<dbReference type="CDD" id="cd04250">
    <property type="entry name" value="AAK_NAGK-C"/>
    <property type="match status" value="1"/>
</dbReference>
<dbReference type="UniPathway" id="UPA00068">
    <property type="reaction ID" value="UER00107"/>
</dbReference>
<keyword evidence="4 8" id="KW-0808">Transferase</keyword>
<feature type="domain" description="Aspartate/glutamate/uridylate kinase" evidence="9">
    <location>
        <begin position="27"/>
        <end position="263"/>
    </location>
</feature>
<evidence type="ECO:0000259" key="9">
    <source>
        <dbReference type="Pfam" id="PF00696"/>
    </source>
</evidence>
<dbReference type="EMBL" id="MF101424">
    <property type="protein sequence ID" value="ARW62768.1"/>
    <property type="molecule type" value="Genomic_DNA"/>
</dbReference>
<keyword evidence="7 8" id="KW-0067">ATP-binding</keyword>
<dbReference type="InterPro" id="IPR001057">
    <property type="entry name" value="Glu/AcGlu_kinase"/>
</dbReference>
<evidence type="ECO:0000256" key="6">
    <source>
        <dbReference type="ARBA" id="ARBA00022777"/>
    </source>
</evidence>
<gene>
    <name evidence="8 10" type="primary">argB</name>
</gene>
<geneLocation type="chloroplast" evidence="10"/>
<dbReference type="InterPro" id="IPR004662">
    <property type="entry name" value="AcgluKinase_fam"/>
</dbReference>
<dbReference type="Pfam" id="PF00696">
    <property type="entry name" value="AA_kinase"/>
    <property type="match status" value="1"/>
</dbReference>
<dbReference type="GO" id="GO:0009507">
    <property type="term" value="C:chloroplast"/>
    <property type="evidence" value="ECO:0007669"/>
    <property type="project" value="UniProtKB-SubCell"/>
</dbReference>
<name>A0A1Z1M9I4_RHOCN</name>
<dbReference type="Gene3D" id="3.40.1160.10">
    <property type="entry name" value="Acetylglutamate kinase-like"/>
    <property type="match status" value="1"/>
</dbReference>
<comment type="catalytic activity">
    <reaction evidence="8">
        <text>N-acetyl-L-glutamate + ATP = N-acetyl-L-glutamyl 5-phosphate + ADP</text>
        <dbReference type="Rhea" id="RHEA:14629"/>
        <dbReference type="ChEBI" id="CHEBI:30616"/>
        <dbReference type="ChEBI" id="CHEBI:44337"/>
        <dbReference type="ChEBI" id="CHEBI:57936"/>
        <dbReference type="ChEBI" id="CHEBI:456216"/>
        <dbReference type="EC" id="2.7.2.8"/>
    </reaction>
</comment>
<feature type="site" description="Transition state stabilizer" evidence="8">
    <location>
        <position position="31"/>
    </location>
</feature>